<dbReference type="STRING" id="29730.A0A0D2MJ07"/>
<protein>
    <recommendedName>
        <fullName evidence="7">Late embryogenesis abundant protein LEA-2 subgroup domain-containing protein</fullName>
    </recommendedName>
</protein>
<proteinExistence type="predicted"/>
<dbReference type="InterPro" id="IPR044839">
    <property type="entry name" value="NDR1-like"/>
</dbReference>
<keyword evidence="6" id="KW-1185">Reference proteome</keyword>
<dbReference type="OMA" id="FAIKIHA"/>
<sequence>MEDERVVASSAGDPRLLSSTPHAPTTPHNNRLMNLPPPPGHPLATYVVQVPKDQIYRVPPPENAGIVERHREAAKNKGKKSKGKCSRYLICIAIVLLVIGVLVSGAIAAVYFIFTPKAPNFTVSKLHVKQQKQGSPPTYDVTLKAKNPNEKMGIHYKSDEDGATLTFWTKNLGFGDFPGLEQKPGDDSSIFAIKIRALKTKAVPPNVQKSISDKKTKRQISLKLKLESPLVFNVWFLKLWKKDMTVNCAFRVSTMAQGTKILSQNCKTKLS</sequence>
<name>A0A0D2MJ07_GOSRA</name>
<dbReference type="GO" id="GO:0098542">
    <property type="term" value="P:defense response to other organism"/>
    <property type="evidence" value="ECO:0007669"/>
    <property type="project" value="InterPro"/>
</dbReference>
<dbReference type="GO" id="GO:0005886">
    <property type="term" value="C:plasma membrane"/>
    <property type="evidence" value="ECO:0007669"/>
    <property type="project" value="TreeGrafter"/>
</dbReference>
<feature type="transmembrane region" description="Helical" evidence="4">
    <location>
        <begin position="88"/>
        <end position="114"/>
    </location>
</feature>
<dbReference type="KEGG" id="gra:105787759"/>
<dbReference type="EMBL" id="CM001742">
    <property type="protein sequence ID" value="KJB18197.1"/>
    <property type="molecule type" value="Genomic_DNA"/>
</dbReference>
<dbReference type="OrthoDB" id="996955at2759"/>
<evidence type="ECO:0008006" key="7">
    <source>
        <dbReference type="Google" id="ProtNLM"/>
    </source>
</evidence>
<feature type="compositionally biased region" description="Polar residues" evidence="3">
    <location>
        <begin position="17"/>
        <end position="32"/>
    </location>
</feature>
<gene>
    <name evidence="5" type="ORF">B456_003G038400</name>
</gene>
<evidence type="ECO:0000313" key="5">
    <source>
        <dbReference type="EMBL" id="KJB18197.1"/>
    </source>
</evidence>
<dbReference type="PANTHER" id="PTHR31234">
    <property type="entry name" value="LATE EMBRYOGENESIS ABUNDANT (LEA) HYDROXYPROLINE-RICH GLYCOPROTEIN FAMILY"/>
    <property type="match status" value="1"/>
</dbReference>
<evidence type="ECO:0000313" key="6">
    <source>
        <dbReference type="Proteomes" id="UP000032304"/>
    </source>
</evidence>
<keyword evidence="4" id="KW-1133">Transmembrane helix</keyword>
<evidence type="ECO:0000256" key="1">
    <source>
        <dbReference type="ARBA" id="ARBA00004370"/>
    </source>
</evidence>
<dbReference type="PANTHER" id="PTHR31234:SF2">
    <property type="entry name" value="OS05G0199100 PROTEIN"/>
    <property type="match status" value="1"/>
</dbReference>
<comment type="subcellular location">
    <subcellularLocation>
        <location evidence="1">Membrane</location>
    </subcellularLocation>
</comment>
<dbReference type="AlphaFoldDB" id="A0A0D2MJ07"/>
<reference evidence="5 6" key="1">
    <citation type="journal article" date="2012" name="Nature">
        <title>Repeated polyploidization of Gossypium genomes and the evolution of spinnable cotton fibres.</title>
        <authorList>
            <person name="Paterson A.H."/>
            <person name="Wendel J.F."/>
            <person name="Gundlach H."/>
            <person name="Guo H."/>
            <person name="Jenkins J."/>
            <person name="Jin D."/>
            <person name="Llewellyn D."/>
            <person name="Showmaker K.C."/>
            <person name="Shu S."/>
            <person name="Udall J."/>
            <person name="Yoo M.J."/>
            <person name="Byers R."/>
            <person name="Chen W."/>
            <person name="Doron-Faigenboim A."/>
            <person name="Duke M.V."/>
            <person name="Gong L."/>
            <person name="Grimwood J."/>
            <person name="Grover C."/>
            <person name="Grupp K."/>
            <person name="Hu G."/>
            <person name="Lee T.H."/>
            <person name="Li J."/>
            <person name="Lin L."/>
            <person name="Liu T."/>
            <person name="Marler B.S."/>
            <person name="Page J.T."/>
            <person name="Roberts A.W."/>
            <person name="Romanel E."/>
            <person name="Sanders W.S."/>
            <person name="Szadkowski E."/>
            <person name="Tan X."/>
            <person name="Tang H."/>
            <person name="Xu C."/>
            <person name="Wang J."/>
            <person name="Wang Z."/>
            <person name="Zhang D."/>
            <person name="Zhang L."/>
            <person name="Ashrafi H."/>
            <person name="Bedon F."/>
            <person name="Bowers J.E."/>
            <person name="Brubaker C.L."/>
            <person name="Chee P.W."/>
            <person name="Das S."/>
            <person name="Gingle A.R."/>
            <person name="Haigler C.H."/>
            <person name="Harker D."/>
            <person name="Hoffmann L.V."/>
            <person name="Hovav R."/>
            <person name="Jones D.C."/>
            <person name="Lemke C."/>
            <person name="Mansoor S."/>
            <person name="ur Rahman M."/>
            <person name="Rainville L.N."/>
            <person name="Rambani A."/>
            <person name="Reddy U.K."/>
            <person name="Rong J.K."/>
            <person name="Saranga Y."/>
            <person name="Scheffler B.E."/>
            <person name="Scheffler J.A."/>
            <person name="Stelly D.M."/>
            <person name="Triplett B.A."/>
            <person name="Van Deynze A."/>
            <person name="Vaslin M.F."/>
            <person name="Waghmare V.N."/>
            <person name="Walford S.A."/>
            <person name="Wright R.J."/>
            <person name="Zaki E.A."/>
            <person name="Zhang T."/>
            <person name="Dennis E.S."/>
            <person name="Mayer K.F."/>
            <person name="Peterson D.G."/>
            <person name="Rokhsar D.S."/>
            <person name="Wang X."/>
            <person name="Schmutz J."/>
        </authorList>
    </citation>
    <scope>NUCLEOTIDE SEQUENCE [LARGE SCALE GENOMIC DNA]</scope>
</reference>
<evidence type="ECO:0000256" key="4">
    <source>
        <dbReference type="SAM" id="Phobius"/>
    </source>
</evidence>
<dbReference type="eggNOG" id="ENOG502S13Z">
    <property type="taxonomic scope" value="Eukaryota"/>
</dbReference>
<feature type="region of interest" description="Disordered" evidence="3">
    <location>
        <begin position="1"/>
        <end position="38"/>
    </location>
</feature>
<evidence type="ECO:0000256" key="3">
    <source>
        <dbReference type="SAM" id="MobiDB-lite"/>
    </source>
</evidence>
<organism evidence="5 6">
    <name type="scientific">Gossypium raimondii</name>
    <name type="common">Peruvian cotton</name>
    <name type="synonym">Gossypium klotzschianum subsp. raimondii</name>
    <dbReference type="NCBI Taxonomy" id="29730"/>
    <lineage>
        <taxon>Eukaryota</taxon>
        <taxon>Viridiplantae</taxon>
        <taxon>Streptophyta</taxon>
        <taxon>Embryophyta</taxon>
        <taxon>Tracheophyta</taxon>
        <taxon>Spermatophyta</taxon>
        <taxon>Magnoliopsida</taxon>
        <taxon>eudicotyledons</taxon>
        <taxon>Gunneridae</taxon>
        <taxon>Pentapetalae</taxon>
        <taxon>rosids</taxon>
        <taxon>malvids</taxon>
        <taxon>Malvales</taxon>
        <taxon>Malvaceae</taxon>
        <taxon>Malvoideae</taxon>
        <taxon>Gossypium</taxon>
    </lineage>
</organism>
<accession>A0A0D2MJ07</accession>
<keyword evidence="4" id="KW-0812">Transmembrane</keyword>
<dbReference type="Gramene" id="KJB18197">
    <property type="protein sequence ID" value="KJB18197"/>
    <property type="gene ID" value="B456_003G038400"/>
</dbReference>
<evidence type="ECO:0000256" key="2">
    <source>
        <dbReference type="ARBA" id="ARBA00023136"/>
    </source>
</evidence>
<dbReference type="Proteomes" id="UP000032304">
    <property type="component" value="Chromosome 3"/>
</dbReference>
<keyword evidence="2 4" id="KW-0472">Membrane</keyword>